<evidence type="ECO:0000313" key="3">
    <source>
        <dbReference type="Proteomes" id="UP001519290"/>
    </source>
</evidence>
<dbReference type="Proteomes" id="UP001519290">
    <property type="component" value="Unassembled WGS sequence"/>
</dbReference>
<name>A0ABS4WY69_9MICO</name>
<comment type="caution">
    <text evidence="2">The sequence shown here is derived from an EMBL/GenBank/DDBJ whole genome shotgun (WGS) entry which is preliminary data.</text>
</comment>
<accession>A0ABS4WY69</accession>
<keyword evidence="2" id="KW-0418">Kinase</keyword>
<evidence type="ECO:0000256" key="1">
    <source>
        <dbReference type="ARBA" id="ARBA00006479"/>
    </source>
</evidence>
<dbReference type="PANTHER" id="PTHR18964">
    <property type="entry name" value="ROK (REPRESSOR, ORF, KINASE) FAMILY"/>
    <property type="match status" value="1"/>
</dbReference>
<evidence type="ECO:0000313" key="2">
    <source>
        <dbReference type="EMBL" id="MBP2381150.1"/>
    </source>
</evidence>
<dbReference type="InterPro" id="IPR036390">
    <property type="entry name" value="WH_DNA-bd_sf"/>
</dbReference>
<dbReference type="Gene3D" id="3.30.420.40">
    <property type="match status" value="1"/>
</dbReference>
<dbReference type="EMBL" id="JAGIOD010000001">
    <property type="protein sequence ID" value="MBP2381150.1"/>
    <property type="molecule type" value="Genomic_DNA"/>
</dbReference>
<reference evidence="2 3" key="1">
    <citation type="submission" date="2021-03" db="EMBL/GenBank/DDBJ databases">
        <title>Sequencing the genomes of 1000 actinobacteria strains.</title>
        <authorList>
            <person name="Klenk H.-P."/>
        </authorList>
    </citation>
    <scope>NUCLEOTIDE SEQUENCE [LARGE SCALE GENOMIC DNA]</scope>
    <source>
        <strain evidence="2 3">DSM 14566</strain>
    </source>
</reference>
<dbReference type="GO" id="GO:0016301">
    <property type="term" value="F:kinase activity"/>
    <property type="evidence" value="ECO:0007669"/>
    <property type="project" value="UniProtKB-KW"/>
</dbReference>
<organism evidence="2 3">
    <name type="scientific">Brachybacterium sacelli</name>
    <dbReference type="NCBI Taxonomy" id="173364"/>
    <lineage>
        <taxon>Bacteria</taxon>
        <taxon>Bacillati</taxon>
        <taxon>Actinomycetota</taxon>
        <taxon>Actinomycetes</taxon>
        <taxon>Micrococcales</taxon>
        <taxon>Dermabacteraceae</taxon>
        <taxon>Brachybacterium</taxon>
    </lineage>
</organism>
<dbReference type="Gene3D" id="1.10.10.10">
    <property type="entry name" value="Winged helix-like DNA-binding domain superfamily/Winged helix DNA-binding domain"/>
    <property type="match status" value="1"/>
</dbReference>
<sequence>MSSNGRGRPPTMDTAVLELVRRRTESTRVEIARELDVTAATVTNSVKRLLAAGLLWESGHARSTGGKPATLLRVNDAARRALGCTIDHDRLSMVAVDTTGALQSRVVLPLADVADPFEVSEGVREGLAALIPEDELGAMTGIGFAQPANLPEDVDQALHALTAELDVRATRGREGTCAALGSFWSGEQTGSGLSGTLHLGSTTTFALLLDGVPFRPDNGQALDHLRVDPDGPRCTCGRRGCLHLYTAPCGVDELSRTALAATQGSETAQADVLAAALPLTRVAANLAIAVGLDTMVLAGTPVQAAPAIYLAAAHEHFGDDGATRVVVSQVQPHPCAIGAAVLALQAFLDTGGPHASSVSKVPPSAP</sequence>
<dbReference type="PANTHER" id="PTHR18964:SF173">
    <property type="entry name" value="GLUCOKINASE"/>
    <property type="match status" value="1"/>
</dbReference>
<dbReference type="InterPro" id="IPR043129">
    <property type="entry name" value="ATPase_NBD"/>
</dbReference>
<dbReference type="InterPro" id="IPR036388">
    <property type="entry name" value="WH-like_DNA-bd_sf"/>
</dbReference>
<comment type="similarity">
    <text evidence="1">Belongs to the ROK (NagC/XylR) family.</text>
</comment>
<dbReference type="InterPro" id="IPR000600">
    <property type="entry name" value="ROK"/>
</dbReference>
<dbReference type="SUPFAM" id="SSF46785">
    <property type="entry name" value="Winged helix' DNA-binding domain"/>
    <property type="match status" value="1"/>
</dbReference>
<keyword evidence="2" id="KW-0808">Transferase</keyword>
<dbReference type="Pfam" id="PF00480">
    <property type="entry name" value="ROK"/>
    <property type="match status" value="1"/>
</dbReference>
<proteinExistence type="inferred from homology"/>
<protein>
    <submittedName>
        <fullName evidence="2">NBD/HSP70 family sugar kinase</fullName>
    </submittedName>
</protein>
<dbReference type="RefSeq" id="WP_209900100.1">
    <property type="nucleotide sequence ID" value="NZ_BAAAJW010000004.1"/>
</dbReference>
<dbReference type="SUPFAM" id="SSF53067">
    <property type="entry name" value="Actin-like ATPase domain"/>
    <property type="match status" value="1"/>
</dbReference>
<gene>
    <name evidence="2" type="ORF">JOF43_001107</name>
</gene>
<keyword evidence="3" id="KW-1185">Reference proteome</keyword>